<dbReference type="SUPFAM" id="SSF53474">
    <property type="entry name" value="alpha/beta-Hydrolases"/>
    <property type="match status" value="2"/>
</dbReference>
<comment type="catalytic activity">
    <reaction evidence="9">
        <text>feruloyl-polysaccharide + H2O = ferulate + polysaccharide.</text>
        <dbReference type="EC" id="3.1.1.73"/>
    </reaction>
</comment>
<dbReference type="GO" id="GO:0045493">
    <property type="term" value="P:xylan catabolic process"/>
    <property type="evidence" value="ECO:0007669"/>
    <property type="project" value="UniProtKB-KW"/>
</dbReference>
<keyword evidence="8" id="KW-1015">Disulfide bond</keyword>
<evidence type="ECO:0000256" key="4">
    <source>
        <dbReference type="ARBA" id="ARBA00022723"/>
    </source>
</evidence>
<evidence type="ECO:0000256" key="5">
    <source>
        <dbReference type="ARBA" id="ARBA00022729"/>
    </source>
</evidence>
<protein>
    <recommendedName>
        <fullName evidence="10">Carboxylic ester hydrolase</fullName>
        <ecNumber evidence="10">3.1.1.-</ecNumber>
    </recommendedName>
</protein>
<keyword evidence="12" id="KW-1185">Reference proteome</keyword>
<accession>A0AAN7UEQ5</accession>
<keyword evidence="6 10" id="KW-0378">Hydrolase</keyword>
<comment type="caution">
    <text evidence="11">The sequence shown here is derived from an EMBL/GenBank/DDBJ whole genome shotgun (WGS) entry which is preliminary data.</text>
</comment>
<dbReference type="PANTHER" id="PTHR33938">
    <property type="entry name" value="FERULOYL ESTERASE B-RELATED"/>
    <property type="match status" value="1"/>
</dbReference>
<comment type="similarity">
    <text evidence="1 10">Belongs to the tannase family.</text>
</comment>
<dbReference type="EC" id="3.1.1.-" evidence="10"/>
<keyword evidence="5 10" id="KW-0732">Signal</keyword>
<dbReference type="EMBL" id="JAWHQM010000017">
    <property type="protein sequence ID" value="KAK5630910.1"/>
    <property type="molecule type" value="Genomic_DNA"/>
</dbReference>
<evidence type="ECO:0000313" key="12">
    <source>
        <dbReference type="Proteomes" id="UP001305414"/>
    </source>
</evidence>
<organism evidence="11 12">
    <name type="scientific">Xylaria bambusicola</name>
    <dbReference type="NCBI Taxonomy" id="326684"/>
    <lineage>
        <taxon>Eukaryota</taxon>
        <taxon>Fungi</taxon>
        <taxon>Dikarya</taxon>
        <taxon>Ascomycota</taxon>
        <taxon>Pezizomycotina</taxon>
        <taxon>Sordariomycetes</taxon>
        <taxon>Xylariomycetidae</taxon>
        <taxon>Xylariales</taxon>
        <taxon>Xylariaceae</taxon>
        <taxon>Xylaria</taxon>
    </lineage>
</organism>
<dbReference type="Pfam" id="PF07519">
    <property type="entry name" value="Tannase"/>
    <property type="match status" value="2"/>
</dbReference>
<keyword evidence="3" id="KW-0624">Polysaccharide degradation</keyword>
<keyword evidence="3" id="KW-0119">Carbohydrate metabolism</keyword>
<evidence type="ECO:0000256" key="10">
    <source>
        <dbReference type="RuleBase" id="RU361238"/>
    </source>
</evidence>
<dbReference type="GO" id="GO:0030600">
    <property type="term" value="F:feruloyl esterase activity"/>
    <property type="evidence" value="ECO:0007669"/>
    <property type="project" value="UniProtKB-EC"/>
</dbReference>
<evidence type="ECO:0000256" key="1">
    <source>
        <dbReference type="ARBA" id="ARBA00006249"/>
    </source>
</evidence>
<gene>
    <name evidence="11" type="ORF">RRF57_006625</name>
</gene>
<reference evidence="11 12" key="1">
    <citation type="submission" date="2023-10" db="EMBL/GenBank/DDBJ databases">
        <title>Draft genome sequence of Xylaria bambusicola isolate GMP-LS, the root and basal stem rot pathogen of sugarcane in Indonesia.</title>
        <authorList>
            <person name="Selvaraj P."/>
            <person name="Muralishankar V."/>
            <person name="Muruganantham S."/>
            <person name="Sp S."/>
            <person name="Haryani S."/>
            <person name="Lau K.J.X."/>
            <person name="Naqvi N.I."/>
        </authorList>
    </citation>
    <scope>NUCLEOTIDE SEQUENCE [LARGE SCALE GENOMIC DNA]</scope>
    <source>
        <strain evidence="11">GMP-LS</strain>
    </source>
</reference>
<keyword evidence="7" id="KW-0106">Calcium</keyword>
<dbReference type="InterPro" id="IPR029058">
    <property type="entry name" value="AB_hydrolase_fold"/>
</dbReference>
<dbReference type="InterPro" id="IPR011118">
    <property type="entry name" value="Tannase/feruloyl_esterase"/>
</dbReference>
<dbReference type="AlphaFoldDB" id="A0AAN7UEQ5"/>
<sequence>MAQIAWILSAAHLFLALATSGGVGAVDFKSKCLAFKPESHISNVTLNRLEYVTAGTNLAFSDNDASCNRASQVVNIDLCRVALSVPTSQRSGFHYELWLPETWNGRTLATGNGGIDGSFGTNNGHNGTSGTAFYENEDVVIDFSWRALHTSVEVGRKLASLFYDEDIGKSYYIGCSLGGRQGIGNAEKFPEDFDGIVAGAPAVDFNSLYSWRASFFPITGDTTSEDFISPNTWKTTIHEEVLRQCDIIDGVEDGIIEDPILCHVDTQQLLCGFNNTTSTNCLNAAQVKKVQAIFSDYLWPNGTLLYPRVNPGGELLAADGLYSGKAYGPSVDWFKYVILGEPSWNPATYALDDAALAVAKNPADIDTWPSSLGAFQNHGGKIITYHGQQDQQISSLNSVRFWERLAGEVDFDLERMDTFYRFFRIPGMYHCGTGPGAWTVGQGGSAPAYAIPFDKEHNVLAAIVDWVEKGAAPDEIVGTKFVNDSIAAGVMYQHRHCRYPYRSTYSGTGDALDMASWHCVYFGGY</sequence>
<keyword evidence="4" id="KW-0479">Metal-binding</keyword>
<evidence type="ECO:0000256" key="6">
    <source>
        <dbReference type="ARBA" id="ARBA00022801"/>
    </source>
</evidence>
<evidence type="ECO:0000256" key="7">
    <source>
        <dbReference type="ARBA" id="ARBA00022837"/>
    </source>
</evidence>
<evidence type="ECO:0000256" key="9">
    <source>
        <dbReference type="ARBA" id="ARBA00034075"/>
    </source>
</evidence>
<dbReference type="GO" id="GO:0046872">
    <property type="term" value="F:metal ion binding"/>
    <property type="evidence" value="ECO:0007669"/>
    <property type="project" value="UniProtKB-KW"/>
</dbReference>
<name>A0AAN7UEQ5_9PEZI</name>
<dbReference type="PANTHER" id="PTHR33938:SF15">
    <property type="entry name" value="FERULOYL ESTERASE B-RELATED"/>
    <property type="match status" value="1"/>
</dbReference>
<dbReference type="Proteomes" id="UP001305414">
    <property type="component" value="Unassembled WGS sequence"/>
</dbReference>
<feature type="signal peptide" evidence="10">
    <location>
        <begin position="1"/>
        <end position="25"/>
    </location>
</feature>
<evidence type="ECO:0000256" key="8">
    <source>
        <dbReference type="ARBA" id="ARBA00023157"/>
    </source>
</evidence>
<evidence type="ECO:0000313" key="11">
    <source>
        <dbReference type="EMBL" id="KAK5630910.1"/>
    </source>
</evidence>
<keyword evidence="2" id="KW-0719">Serine esterase</keyword>
<keyword evidence="3" id="KW-0858">Xylan degradation</keyword>
<evidence type="ECO:0000256" key="3">
    <source>
        <dbReference type="ARBA" id="ARBA00022651"/>
    </source>
</evidence>
<proteinExistence type="inferred from homology"/>
<evidence type="ECO:0000256" key="2">
    <source>
        <dbReference type="ARBA" id="ARBA00022487"/>
    </source>
</evidence>
<feature type="chain" id="PRO_5042663750" description="Carboxylic ester hydrolase" evidence="10">
    <location>
        <begin position="26"/>
        <end position="525"/>
    </location>
</feature>